<dbReference type="Proteomes" id="UP001055868">
    <property type="component" value="Chromosome"/>
</dbReference>
<dbReference type="RefSeq" id="WP_249477786.1">
    <property type="nucleotide sequence ID" value="NZ_CP097218.1"/>
</dbReference>
<gene>
    <name evidence="2" type="ORF">M4486_13605</name>
</gene>
<sequence>MSTFVMGIALILLIAAVSVALGAAIRVVLGLLLPAPPPDDDPRWVRRADPTPRTPTEAFERENAAIARTLAPDATVPIARLARDDEPASPPEPDVSRDQDPVGRAIDRIAVRF</sequence>
<name>A0ABY4N5C9_9MICO</name>
<feature type="compositionally biased region" description="Basic and acidic residues" evidence="1">
    <location>
        <begin position="94"/>
        <end position="103"/>
    </location>
</feature>
<evidence type="ECO:0000256" key="1">
    <source>
        <dbReference type="SAM" id="MobiDB-lite"/>
    </source>
</evidence>
<reference evidence="2" key="1">
    <citation type="submission" date="2022-05" db="EMBL/GenBank/DDBJ databases">
        <title>Genomic analysis of Brachybacterium sp. CBA3104.</title>
        <authorList>
            <person name="Roh S.W."/>
            <person name="Kim Y.B."/>
            <person name="Kim Y."/>
        </authorList>
    </citation>
    <scope>NUCLEOTIDE SEQUENCE</scope>
    <source>
        <strain evidence="2">CBA3104</strain>
    </source>
</reference>
<feature type="region of interest" description="Disordered" evidence="1">
    <location>
        <begin position="35"/>
        <end position="55"/>
    </location>
</feature>
<accession>A0ABY4N5C9</accession>
<protein>
    <submittedName>
        <fullName evidence="2">Uncharacterized protein</fullName>
    </submittedName>
</protein>
<evidence type="ECO:0000313" key="3">
    <source>
        <dbReference type="Proteomes" id="UP001055868"/>
    </source>
</evidence>
<evidence type="ECO:0000313" key="2">
    <source>
        <dbReference type="EMBL" id="UQN28658.1"/>
    </source>
</evidence>
<feature type="compositionally biased region" description="Basic and acidic residues" evidence="1">
    <location>
        <begin position="40"/>
        <end position="50"/>
    </location>
</feature>
<organism evidence="2 3">
    <name type="scientific">Brachybacterium kimchii</name>
    <dbReference type="NCBI Taxonomy" id="2942909"/>
    <lineage>
        <taxon>Bacteria</taxon>
        <taxon>Bacillati</taxon>
        <taxon>Actinomycetota</taxon>
        <taxon>Actinomycetes</taxon>
        <taxon>Micrococcales</taxon>
        <taxon>Dermabacteraceae</taxon>
        <taxon>Brachybacterium</taxon>
    </lineage>
</organism>
<proteinExistence type="predicted"/>
<keyword evidence="3" id="KW-1185">Reference proteome</keyword>
<feature type="region of interest" description="Disordered" evidence="1">
    <location>
        <begin position="80"/>
        <end position="103"/>
    </location>
</feature>
<dbReference type="EMBL" id="CP097218">
    <property type="protein sequence ID" value="UQN28658.1"/>
    <property type="molecule type" value="Genomic_DNA"/>
</dbReference>